<evidence type="ECO:0000256" key="9">
    <source>
        <dbReference type="SAM" id="MobiDB-lite"/>
    </source>
</evidence>
<evidence type="ECO:0000256" key="4">
    <source>
        <dbReference type="ARBA" id="ARBA00022643"/>
    </source>
</evidence>
<evidence type="ECO:0000256" key="6">
    <source>
        <dbReference type="ARBA" id="ARBA00022857"/>
    </source>
</evidence>
<dbReference type="InterPro" id="IPR029039">
    <property type="entry name" value="Flavoprotein-like_sf"/>
</dbReference>
<evidence type="ECO:0008006" key="14">
    <source>
        <dbReference type="Google" id="ProtNLM"/>
    </source>
</evidence>
<dbReference type="GO" id="GO:0005829">
    <property type="term" value="C:cytosol"/>
    <property type="evidence" value="ECO:0007669"/>
    <property type="project" value="TreeGrafter"/>
</dbReference>
<dbReference type="Pfam" id="PF00175">
    <property type="entry name" value="NAD_binding_1"/>
    <property type="match status" value="1"/>
</dbReference>
<dbReference type="Proteomes" id="UP000266841">
    <property type="component" value="Unassembled WGS sequence"/>
</dbReference>
<feature type="compositionally biased region" description="Low complexity" evidence="9">
    <location>
        <begin position="671"/>
        <end position="682"/>
    </location>
</feature>
<dbReference type="SUPFAM" id="SSF57959">
    <property type="entry name" value="Leucine zipper domain"/>
    <property type="match status" value="1"/>
</dbReference>
<accession>K0SAP0</accession>
<feature type="region of interest" description="Disordered" evidence="9">
    <location>
        <begin position="391"/>
        <end position="430"/>
    </location>
</feature>
<keyword evidence="7" id="KW-0560">Oxidoreductase</keyword>
<dbReference type="PRINTS" id="PR00369">
    <property type="entry name" value="FLAVODOXIN"/>
</dbReference>
<feature type="coiled-coil region" evidence="8">
    <location>
        <begin position="433"/>
        <end position="460"/>
    </location>
</feature>
<dbReference type="PROSITE" id="PS51384">
    <property type="entry name" value="FAD_FR"/>
    <property type="match status" value="1"/>
</dbReference>
<evidence type="ECO:0000313" key="13">
    <source>
        <dbReference type="Proteomes" id="UP000266841"/>
    </source>
</evidence>
<comment type="caution">
    <text evidence="12">The sequence shown here is derived from an EMBL/GenBank/DDBJ whole genome shotgun (WGS) entry which is preliminary data.</text>
</comment>
<feature type="region of interest" description="Disordered" evidence="9">
    <location>
        <begin position="337"/>
        <end position="370"/>
    </location>
</feature>
<gene>
    <name evidence="12" type="ORF">THAOC_16198</name>
</gene>
<reference evidence="12 13" key="1">
    <citation type="journal article" date="2012" name="Genome Biol.">
        <title>Genome and low-iron response of an oceanic diatom adapted to chronic iron limitation.</title>
        <authorList>
            <person name="Lommer M."/>
            <person name="Specht M."/>
            <person name="Roy A.S."/>
            <person name="Kraemer L."/>
            <person name="Andreson R."/>
            <person name="Gutowska M.A."/>
            <person name="Wolf J."/>
            <person name="Bergner S.V."/>
            <person name="Schilhabel M.B."/>
            <person name="Klostermeier U.C."/>
            <person name="Beiko R.G."/>
            <person name="Rosenstiel P."/>
            <person name="Hippler M."/>
            <person name="Laroche J."/>
        </authorList>
    </citation>
    <scope>NUCLEOTIDE SEQUENCE [LARGE SCALE GENOMIC DNA]</scope>
    <source>
        <strain evidence="12 13">CCMP1005</strain>
    </source>
</reference>
<dbReference type="OrthoDB" id="1856718at2759"/>
<dbReference type="Gene3D" id="2.40.30.10">
    <property type="entry name" value="Translation factors"/>
    <property type="match status" value="1"/>
</dbReference>
<sequence length="1559" mass="171327">MEACGCGAIRVALGRDAMVLFVLSWFLKVLSYGREWRECVLGTRGFVDFTLSRNLNTVAAHKSLVNEEPRARLLTTDKNAQQRGPISPKNKVLHGTLIPMLDALAPDLSDNFPIVLNQPRHPGKTDAWEQVGLLLSCLGRGPLQHRHVGVGVSVCARLLEKSLMAVMLSCRDSYWISLRRQARCPRPRGTMVCPFFLDFHRYLYLGVGEIASPGVANAKLIRSSKQSSLYSIPTNSSNSAPELTQDSAAATDGQATDPLAARPPRDYLPLGVLPRSASFLSKMNLSIHPIRWIHRGDLAFVTSPFVSQGSPQNKQSSCNKHLIEAMEPVISSSIALGGTRKRRRAPSSKPSARPSARPRKAAVATSTPDANEVVLPPSLASAAPVVTVTSAPGANKRPQLKYDPSIPMTKDETSAWRREQRRERNRASAAACRTRQRNRIAELEKELGGWKAKFEEALGRLRGMDAGAASEVEEAIVLQDSKEAAKAEDDGFRPDAVVSSAPVVTVKQERCTTPPVVASMDVQQQVTPSPRFVPPITTSAEQDEDVVLSFPIVVDPSSECDALMQAIDHQVKGSEVNHRQVDVNHQVVRGRRGVNVVGEHQGAERHLSILSRPVASTIIVRFAGRLSGSLPWLGFHFEEARLPYLRYEHIRCCNQTSWLGKGLLKDSANETGRPGTDPTRPTALTEEETEHSPRSPRFRALITGAPVRDATNDQDSSYATTETPATEDDAPLFSIESVCDDLLEVVPDHCLSLTERKTMPFPDPDIVLLNKTAADVSGSEDSCGDDEPPSSGNDEDSDLGELQRKSKEWSPITPTTNGARQVDSHHEPPFARRLLTKIGPKKHFTWRGTMSGGEERTDANVAVYFASETGHAKACARRAARRLTSLFQSKCGGCIERISFDEIDFIGRHAMLGDEKRLAIIFISTTGDAEMPSSIQRTWNLLLSKSLSTTILANLQFALFALGDRAYGPDAFCAAGRKLAARMAQLGAQPLCNLGYGDDGSPNGGVFADLDVWLDEELIPIMKKRFACNSDPRTGTLNESPFTVSVEHERPLAGKDSQMPEWHDRLFNYSRSAANTCPQGAYQYNSKLLRISKSEGSSNLPLLGTVTLNERITAEGWIQNTRHIKINVVANDAQSQALLTPEDANGHHLPYQAGDIAAVIPSNSTGEVDRFLAVLPTSIRSMADCILDIQVRPSSQANNPWPEKCTLRGLLTHCADLQGLPEREDLFSLAQFCNPGHHEGVAHQNKLLSLSETSGAALYGDYIIREKRNWADVFYDFDSLRWEGSSGGKALLTIEHLLAILPSIAPRYFSIASSPSHLALRAQKNLLGFEIELCIAVVEGMTPRGRKYTGLCSTYLSKMASSSRSDTSNLIRMWIRPGSFSNLPIQPATNLTRRRFFDTPVLCIGAGTGIAPLRALIMEREANWKDIAGPDDNDEGKDVDNILVYGSRKKAKDYYYGVEWEKLVSSNRLRTILAFSRDQPHKFYVQRALREADGGDFIVQHLIHRKGAVYIAGGSKMARAVKDEILESLSSAFSGGERDAKKFMNKLKRRGLLSIEAWS</sequence>
<dbReference type="GO" id="GO:0016491">
    <property type="term" value="F:oxidoreductase activity"/>
    <property type="evidence" value="ECO:0007669"/>
    <property type="project" value="UniProtKB-KW"/>
</dbReference>
<evidence type="ECO:0000256" key="8">
    <source>
        <dbReference type="SAM" id="Coils"/>
    </source>
</evidence>
<feature type="compositionally biased region" description="Basic and acidic residues" evidence="9">
    <location>
        <begin position="409"/>
        <end position="426"/>
    </location>
</feature>
<evidence type="ECO:0000256" key="5">
    <source>
        <dbReference type="ARBA" id="ARBA00022827"/>
    </source>
</evidence>
<name>K0SAP0_THAOC</name>
<keyword evidence="4" id="KW-0288">FMN</keyword>
<keyword evidence="13" id="KW-1185">Reference proteome</keyword>
<evidence type="ECO:0000256" key="7">
    <source>
        <dbReference type="ARBA" id="ARBA00023002"/>
    </source>
</evidence>
<dbReference type="Gene3D" id="3.40.50.80">
    <property type="entry name" value="Nucleotide-binding domain of ferredoxin-NADP reductase (FNR) module"/>
    <property type="match status" value="1"/>
</dbReference>
<feature type="domain" description="FAD-binding FR-type" evidence="11">
    <location>
        <begin position="1099"/>
        <end position="1386"/>
    </location>
</feature>
<dbReference type="InterPro" id="IPR001433">
    <property type="entry name" value="OxRdtase_FAD/NAD-bd"/>
</dbReference>
<dbReference type="InterPro" id="IPR017927">
    <property type="entry name" value="FAD-bd_FR_type"/>
</dbReference>
<dbReference type="InterPro" id="IPR001094">
    <property type="entry name" value="Flavdoxin-like"/>
</dbReference>
<dbReference type="SUPFAM" id="SSF63380">
    <property type="entry name" value="Riboflavin synthase domain-like"/>
    <property type="match status" value="1"/>
</dbReference>
<dbReference type="InterPro" id="IPR017938">
    <property type="entry name" value="Riboflavin_synthase-like_b-brl"/>
</dbReference>
<evidence type="ECO:0000256" key="3">
    <source>
        <dbReference type="ARBA" id="ARBA00022630"/>
    </source>
</evidence>
<dbReference type="Pfam" id="PF00667">
    <property type="entry name" value="FAD_binding_1"/>
    <property type="match status" value="1"/>
</dbReference>
<feature type="region of interest" description="Disordered" evidence="9">
    <location>
        <begin position="665"/>
        <end position="732"/>
    </location>
</feature>
<feature type="region of interest" description="Disordered" evidence="9">
    <location>
        <begin position="229"/>
        <end position="263"/>
    </location>
</feature>
<feature type="compositionally biased region" description="Polar residues" evidence="9">
    <location>
        <begin position="229"/>
        <end position="248"/>
    </location>
</feature>
<dbReference type="InterPro" id="IPR004827">
    <property type="entry name" value="bZIP"/>
</dbReference>
<dbReference type="PANTHER" id="PTHR19384:SF10">
    <property type="entry name" value="NADPH-DEPENDENT DIFLAVIN OXIDOREDUCTASE 1"/>
    <property type="match status" value="1"/>
</dbReference>
<dbReference type="Gene3D" id="1.20.990.10">
    <property type="entry name" value="NADPH-cytochrome p450 Reductase, Chain A, domain 3"/>
    <property type="match status" value="1"/>
</dbReference>
<dbReference type="InterPro" id="IPR046347">
    <property type="entry name" value="bZIP_sf"/>
</dbReference>
<keyword evidence="3" id="KW-0285">Flavoprotein</keyword>
<comment type="cofactor">
    <cofactor evidence="2">
        <name>FAD</name>
        <dbReference type="ChEBI" id="CHEBI:57692"/>
    </cofactor>
</comment>
<protein>
    <recommendedName>
        <fullName evidence="14">Flavodoxin-like domain-containing protein</fullName>
    </recommendedName>
</protein>
<dbReference type="Pfam" id="PF00258">
    <property type="entry name" value="Flavodoxin_1"/>
    <property type="match status" value="1"/>
</dbReference>
<keyword evidence="8" id="KW-0175">Coiled coil</keyword>
<comment type="cofactor">
    <cofactor evidence="1">
        <name>FMN</name>
        <dbReference type="ChEBI" id="CHEBI:58210"/>
    </cofactor>
</comment>
<feature type="domain" description="Flavodoxin-like" evidence="10">
    <location>
        <begin position="861"/>
        <end position="1018"/>
    </location>
</feature>
<dbReference type="InterPro" id="IPR023173">
    <property type="entry name" value="NADPH_Cyt_P450_Rdtase_alpha"/>
</dbReference>
<evidence type="ECO:0000313" key="12">
    <source>
        <dbReference type="EMBL" id="EJK63163.1"/>
    </source>
</evidence>
<keyword evidence="5" id="KW-0274">FAD</keyword>
<evidence type="ECO:0000259" key="10">
    <source>
        <dbReference type="PROSITE" id="PS50902"/>
    </source>
</evidence>
<dbReference type="InterPro" id="IPR008254">
    <property type="entry name" value="Flavodoxin/NO_synth"/>
</dbReference>
<dbReference type="EMBL" id="AGNL01018397">
    <property type="protein sequence ID" value="EJK63163.1"/>
    <property type="molecule type" value="Genomic_DNA"/>
</dbReference>
<dbReference type="GO" id="GO:0050660">
    <property type="term" value="F:flavin adenine dinucleotide binding"/>
    <property type="evidence" value="ECO:0007669"/>
    <property type="project" value="TreeGrafter"/>
</dbReference>
<evidence type="ECO:0000256" key="1">
    <source>
        <dbReference type="ARBA" id="ARBA00001917"/>
    </source>
</evidence>
<organism evidence="12 13">
    <name type="scientific">Thalassiosira oceanica</name>
    <name type="common">Marine diatom</name>
    <dbReference type="NCBI Taxonomy" id="159749"/>
    <lineage>
        <taxon>Eukaryota</taxon>
        <taxon>Sar</taxon>
        <taxon>Stramenopiles</taxon>
        <taxon>Ochrophyta</taxon>
        <taxon>Bacillariophyta</taxon>
        <taxon>Coscinodiscophyceae</taxon>
        <taxon>Thalassiosirophycidae</taxon>
        <taxon>Thalassiosirales</taxon>
        <taxon>Thalassiosiraceae</taxon>
        <taxon>Thalassiosira</taxon>
    </lineage>
</organism>
<dbReference type="InterPro" id="IPR003097">
    <property type="entry name" value="CysJ-like_FAD-binding"/>
</dbReference>
<keyword evidence="6" id="KW-0521">NADP</keyword>
<evidence type="ECO:0000259" key="11">
    <source>
        <dbReference type="PROSITE" id="PS51384"/>
    </source>
</evidence>
<dbReference type="GO" id="GO:0003700">
    <property type="term" value="F:DNA-binding transcription factor activity"/>
    <property type="evidence" value="ECO:0007669"/>
    <property type="project" value="InterPro"/>
</dbReference>
<dbReference type="PANTHER" id="PTHR19384">
    <property type="entry name" value="NITRIC OXIDE SYNTHASE-RELATED"/>
    <property type="match status" value="1"/>
</dbReference>
<feature type="compositionally biased region" description="Acidic residues" evidence="9">
    <location>
        <begin position="782"/>
        <end position="799"/>
    </location>
</feature>
<dbReference type="Gene3D" id="3.40.50.360">
    <property type="match status" value="1"/>
</dbReference>
<dbReference type="PROSITE" id="PS00036">
    <property type="entry name" value="BZIP_BASIC"/>
    <property type="match status" value="1"/>
</dbReference>
<dbReference type="InterPro" id="IPR039261">
    <property type="entry name" value="FNR_nucleotide-bd"/>
</dbReference>
<evidence type="ECO:0000256" key="2">
    <source>
        <dbReference type="ARBA" id="ARBA00001974"/>
    </source>
</evidence>
<dbReference type="SUPFAM" id="SSF52218">
    <property type="entry name" value="Flavoproteins"/>
    <property type="match status" value="1"/>
</dbReference>
<dbReference type="GO" id="GO:0010181">
    <property type="term" value="F:FMN binding"/>
    <property type="evidence" value="ECO:0007669"/>
    <property type="project" value="InterPro"/>
</dbReference>
<feature type="region of interest" description="Disordered" evidence="9">
    <location>
        <begin position="776"/>
        <end position="827"/>
    </location>
</feature>
<proteinExistence type="predicted"/>
<dbReference type="SUPFAM" id="SSF52343">
    <property type="entry name" value="Ferredoxin reductase-like, C-terminal NADP-linked domain"/>
    <property type="match status" value="1"/>
</dbReference>
<dbReference type="eggNOG" id="KOG1159">
    <property type="taxonomic scope" value="Eukaryota"/>
</dbReference>
<dbReference type="PROSITE" id="PS50902">
    <property type="entry name" value="FLAVODOXIN_LIKE"/>
    <property type="match status" value="1"/>
</dbReference>